<dbReference type="InterPro" id="IPR049244">
    <property type="entry name" value="DUF6879"/>
</dbReference>
<gene>
    <name evidence="2" type="ORF">GCM10017600_50280</name>
</gene>
<comment type="caution">
    <text evidence="2">The sequence shown here is derived from an EMBL/GenBank/DDBJ whole genome shotgun (WGS) entry which is preliminary data.</text>
</comment>
<dbReference type="RefSeq" id="WP_271219993.1">
    <property type="nucleotide sequence ID" value="NZ_BAAAVD010000020.1"/>
</dbReference>
<dbReference type="AlphaFoldDB" id="A0A9W6MEW3"/>
<dbReference type="EMBL" id="BSEV01000012">
    <property type="protein sequence ID" value="GLK11621.1"/>
    <property type="molecule type" value="Genomic_DNA"/>
</dbReference>
<evidence type="ECO:0000313" key="3">
    <source>
        <dbReference type="Proteomes" id="UP001143474"/>
    </source>
</evidence>
<accession>A0A9W6MEW3</accession>
<reference evidence="2" key="2">
    <citation type="submission" date="2023-01" db="EMBL/GenBank/DDBJ databases">
        <authorList>
            <person name="Sun Q."/>
            <person name="Evtushenko L."/>
        </authorList>
    </citation>
    <scope>NUCLEOTIDE SEQUENCE</scope>
    <source>
        <strain evidence="2">VKM Ac-2007</strain>
    </source>
</reference>
<evidence type="ECO:0000259" key="1">
    <source>
        <dbReference type="Pfam" id="PF21806"/>
    </source>
</evidence>
<reference evidence="2" key="1">
    <citation type="journal article" date="2014" name="Int. J. Syst. Evol. Microbiol.">
        <title>Complete genome sequence of Corynebacterium casei LMG S-19264T (=DSM 44701T), isolated from a smear-ripened cheese.</title>
        <authorList>
            <consortium name="US DOE Joint Genome Institute (JGI-PGF)"/>
            <person name="Walter F."/>
            <person name="Albersmeier A."/>
            <person name="Kalinowski J."/>
            <person name="Ruckert C."/>
        </authorList>
    </citation>
    <scope>NUCLEOTIDE SEQUENCE</scope>
    <source>
        <strain evidence="2">VKM Ac-2007</strain>
    </source>
</reference>
<name>A0A9W6MEW3_9ACTN</name>
<evidence type="ECO:0000313" key="2">
    <source>
        <dbReference type="EMBL" id="GLK11621.1"/>
    </source>
</evidence>
<proteinExistence type="predicted"/>
<dbReference type="Pfam" id="PF21806">
    <property type="entry name" value="DUF6879"/>
    <property type="match status" value="1"/>
</dbReference>
<sequence length="175" mass="20529">MGLLTGDDFERLFATFTTSAFRLETRDRYREAKNESAPLRRFLAGEPDDMEWLRFWLDLVRDHNAHGRTIRRVRVVSHPFTDYTRFGLAVAEHNNAAGDHIRYLDRQEADRLGLPHYDWWLFDNRRLAFVHFSVDDVLRGAEIVTDPATVGQHGEWRDLAWEHSVSREEFLNSGA</sequence>
<protein>
    <recommendedName>
        <fullName evidence="1">DUF6879 domain-containing protein</fullName>
    </recommendedName>
</protein>
<keyword evidence="3" id="KW-1185">Reference proteome</keyword>
<organism evidence="2 3">
    <name type="scientific">Streptosporangium carneum</name>
    <dbReference type="NCBI Taxonomy" id="47481"/>
    <lineage>
        <taxon>Bacteria</taxon>
        <taxon>Bacillati</taxon>
        <taxon>Actinomycetota</taxon>
        <taxon>Actinomycetes</taxon>
        <taxon>Streptosporangiales</taxon>
        <taxon>Streptosporangiaceae</taxon>
        <taxon>Streptosporangium</taxon>
    </lineage>
</organism>
<dbReference type="Proteomes" id="UP001143474">
    <property type="component" value="Unassembled WGS sequence"/>
</dbReference>
<feature type="domain" description="DUF6879" evidence="1">
    <location>
        <begin position="7"/>
        <end position="171"/>
    </location>
</feature>